<protein>
    <submittedName>
        <fullName evidence="1">Uncharacterized protein</fullName>
    </submittedName>
</protein>
<organism evidence="1 2">
    <name type="scientific">Brassica napus</name>
    <name type="common">Rape</name>
    <dbReference type="NCBI Taxonomy" id="3708"/>
    <lineage>
        <taxon>Eukaryota</taxon>
        <taxon>Viridiplantae</taxon>
        <taxon>Streptophyta</taxon>
        <taxon>Embryophyta</taxon>
        <taxon>Tracheophyta</taxon>
        <taxon>Spermatophyta</taxon>
        <taxon>Magnoliopsida</taxon>
        <taxon>eudicotyledons</taxon>
        <taxon>Gunneridae</taxon>
        <taxon>Pentapetalae</taxon>
        <taxon>rosids</taxon>
        <taxon>malvids</taxon>
        <taxon>Brassicales</taxon>
        <taxon>Brassicaceae</taxon>
        <taxon>Brassiceae</taxon>
        <taxon>Brassica</taxon>
    </lineage>
</organism>
<name>A0ABQ8DE83_BRANA</name>
<dbReference type="EMBL" id="JAGKQM010000005">
    <property type="protein sequence ID" value="KAH0927083.1"/>
    <property type="molecule type" value="Genomic_DNA"/>
</dbReference>
<proteinExistence type="predicted"/>
<accession>A0ABQ8DE83</accession>
<evidence type="ECO:0000313" key="1">
    <source>
        <dbReference type="EMBL" id="KAH0927083.1"/>
    </source>
</evidence>
<gene>
    <name evidence="1" type="ORF">HID58_019339</name>
</gene>
<comment type="caution">
    <text evidence="1">The sequence shown here is derived from an EMBL/GenBank/DDBJ whole genome shotgun (WGS) entry which is preliminary data.</text>
</comment>
<keyword evidence="2" id="KW-1185">Reference proteome</keyword>
<reference evidence="1 2" key="1">
    <citation type="submission" date="2021-05" db="EMBL/GenBank/DDBJ databases">
        <title>Genome Assembly of Synthetic Allotetraploid Brassica napus Reveals Homoeologous Exchanges between Subgenomes.</title>
        <authorList>
            <person name="Davis J.T."/>
        </authorList>
    </citation>
    <scope>NUCLEOTIDE SEQUENCE [LARGE SCALE GENOMIC DNA]</scope>
    <source>
        <strain evidence="2">cv. Da-Ae</strain>
        <tissue evidence="1">Seedling</tissue>
    </source>
</reference>
<feature type="non-terminal residue" evidence="1">
    <location>
        <position position="78"/>
    </location>
</feature>
<sequence length="78" mass="8760">MGSIISENRMNEAEMEVVMNKTKEIVSDQRVKQLLSRFKVLELDEMSDGGEIQSAYLSGQGRALFQMCSSKENISVDV</sequence>
<evidence type="ECO:0000313" key="2">
    <source>
        <dbReference type="Proteomes" id="UP000824890"/>
    </source>
</evidence>
<dbReference type="Proteomes" id="UP000824890">
    <property type="component" value="Unassembled WGS sequence"/>
</dbReference>